<keyword evidence="2" id="KW-0175">Coiled coil</keyword>
<evidence type="ECO:0000313" key="5">
    <source>
        <dbReference type="Proteomes" id="UP001050691"/>
    </source>
</evidence>
<evidence type="ECO:0000256" key="1">
    <source>
        <dbReference type="ARBA" id="ARBA00023242"/>
    </source>
</evidence>
<evidence type="ECO:0000256" key="3">
    <source>
        <dbReference type="SAM" id="MobiDB-lite"/>
    </source>
</evidence>
<sequence>MPQQPTRKACKECRRLRLGCDRSRSTIIIELQETIAELRNRNYLLEEALRKLHAKFSSEPHPLLSERTSSTKTGDNISAGQTPTSSEIPEEEIVDALDNFSIIGDGEVSLHGPTASAEYLVQGNPALLSDFAQRTESPMSLPPDIILLSALFPFSPDAISAEKVDDFVGVLPSYQTTLMLSNLFFQNFLLCSNAVPYDFFTASVLNECYPQGVPVNCLRHISPHIISILFIICGLGALANIDNSRRYVEAEEFHTIARAVLCLRPVYELPTLHGAQAMCLMLLYHMITERRSTGYVMALWSVLGRMCEMLNLNYDQRKLKKESVQVELREIVFWEIINLDSWPPDPDQRPGGGYETTTNGSIDQTWKYRYSVALDSAANQIFRQKGSTYSMMRQLDSGQAIRDNSCNPFQHPFAFSVKATLKASCEYIRAQHDIYRFQRMVLGTFISLFPMLDAATDALPTFDCACDMLASMEEHRVPSLEALRVLRNLHEQAHRAISSRKPSFSSDSLEKLGFWTNVPNPYNNNSASSSPPSTI</sequence>
<name>A0AAV5A276_9AGAM</name>
<dbReference type="EMBL" id="BPWL01000001">
    <property type="protein sequence ID" value="GJJ06681.1"/>
    <property type="molecule type" value="Genomic_DNA"/>
</dbReference>
<feature type="region of interest" description="Disordered" evidence="3">
    <location>
        <begin position="60"/>
        <end position="90"/>
    </location>
</feature>
<feature type="coiled-coil region" evidence="2">
    <location>
        <begin position="28"/>
        <end position="55"/>
    </location>
</feature>
<protein>
    <recommendedName>
        <fullName evidence="6">Transcription factor domain-containing protein</fullName>
    </recommendedName>
</protein>
<proteinExistence type="predicted"/>
<dbReference type="InterPro" id="IPR050987">
    <property type="entry name" value="AtrR-like"/>
</dbReference>
<dbReference type="PANTHER" id="PTHR46910">
    <property type="entry name" value="TRANSCRIPTION FACTOR PDR1"/>
    <property type="match status" value="1"/>
</dbReference>
<evidence type="ECO:0000313" key="4">
    <source>
        <dbReference type="EMBL" id="GJJ06681.1"/>
    </source>
</evidence>
<evidence type="ECO:0000256" key="2">
    <source>
        <dbReference type="SAM" id="Coils"/>
    </source>
</evidence>
<reference evidence="4" key="1">
    <citation type="submission" date="2021-10" db="EMBL/GenBank/DDBJ databases">
        <title>De novo Genome Assembly of Clathrus columnatus (Basidiomycota, Fungi) Using Illumina and Nanopore Sequence Data.</title>
        <authorList>
            <person name="Ogiso-Tanaka E."/>
            <person name="Itagaki H."/>
            <person name="Hosoya T."/>
            <person name="Hosaka K."/>
        </authorList>
    </citation>
    <scope>NUCLEOTIDE SEQUENCE</scope>
    <source>
        <strain evidence="4">MO-923</strain>
    </source>
</reference>
<keyword evidence="5" id="KW-1185">Reference proteome</keyword>
<dbReference type="CDD" id="cd12148">
    <property type="entry name" value="fungal_TF_MHR"/>
    <property type="match status" value="1"/>
</dbReference>
<keyword evidence="1" id="KW-0539">Nucleus</keyword>
<evidence type="ECO:0008006" key="6">
    <source>
        <dbReference type="Google" id="ProtNLM"/>
    </source>
</evidence>
<dbReference type="PANTHER" id="PTHR46910:SF38">
    <property type="entry name" value="ZN(2)-C6 FUNGAL-TYPE DOMAIN-CONTAINING PROTEIN"/>
    <property type="match status" value="1"/>
</dbReference>
<dbReference type="GO" id="GO:0003700">
    <property type="term" value="F:DNA-binding transcription factor activity"/>
    <property type="evidence" value="ECO:0007669"/>
    <property type="project" value="InterPro"/>
</dbReference>
<organism evidence="4 5">
    <name type="scientific">Clathrus columnatus</name>
    <dbReference type="NCBI Taxonomy" id="1419009"/>
    <lineage>
        <taxon>Eukaryota</taxon>
        <taxon>Fungi</taxon>
        <taxon>Dikarya</taxon>
        <taxon>Basidiomycota</taxon>
        <taxon>Agaricomycotina</taxon>
        <taxon>Agaricomycetes</taxon>
        <taxon>Phallomycetidae</taxon>
        <taxon>Phallales</taxon>
        <taxon>Clathraceae</taxon>
        <taxon>Clathrus</taxon>
    </lineage>
</organism>
<gene>
    <name evidence="4" type="ORF">Clacol_000876</name>
</gene>
<dbReference type="Proteomes" id="UP001050691">
    <property type="component" value="Unassembled WGS sequence"/>
</dbReference>
<accession>A0AAV5A276</accession>
<comment type="caution">
    <text evidence="4">The sequence shown here is derived from an EMBL/GenBank/DDBJ whole genome shotgun (WGS) entry which is preliminary data.</text>
</comment>
<feature type="compositionally biased region" description="Polar residues" evidence="3">
    <location>
        <begin position="66"/>
        <end position="87"/>
    </location>
</feature>
<dbReference type="AlphaFoldDB" id="A0AAV5A276"/>